<keyword evidence="1" id="KW-1133">Transmembrane helix</keyword>
<sequence length="106" mass="11534">ILTDSTLSSFNASITNNLRDIKTSSESYWDASQEDQSSEQNPKGALSLSSIFHSLTTFAGFIFSAGGNLIGILIRLGADSVILNILIALLTIMGILLFWRFYKLAS</sequence>
<dbReference type="EMBL" id="LAZR01049614">
    <property type="protein sequence ID" value="KKK89244.1"/>
    <property type="molecule type" value="Genomic_DNA"/>
</dbReference>
<protein>
    <submittedName>
        <fullName evidence="2">Uncharacterized protein</fullName>
    </submittedName>
</protein>
<keyword evidence="1" id="KW-0472">Membrane</keyword>
<evidence type="ECO:0000313" key="2">
    <source>
        <dbReference type="EMBL" id="KKK89244.1"/>
    </source>
</evidence>
<reference evidence="2" key="1">
    <citation type="journal article" date="2015" name="Nature">
        <title>Complex archaea that bridge the gap between prokaryotes and eukaryotes.</title>
        <authorList>
            <person name="Spang A."/>
            <person name="Saw J.H."/>
            <person name="Jorgensen S.L."/>
            <person name="Zaremba-Niedzwiedzka K."/>
            <person name="Martijn J."/>
            <person name="Lind A.E."/>
            <person name="van Eijk R."/>
            <person name="Schleper C."/>
            <person name="Guy L."/>
            <person name="Ettema T.J."/>
        </authorList>
    </citation>
    <scope>NUCLEOTIDE SEQUENCE</scope>
</reference>
<feature type="non-terminal residue" evidence="2">
    <location>
        <position position="1"/>
    </location>
</feature>
<gene>
    <name evidence="2" type="ORF">LCGC14_2735080</name>
</gene>
<organism evidence="2">
    <name type="scientific">marine sediment metagenome</name>
    <dbReference type="NCBI Taxonomy" id="412755"/>
    <lineage>
        <taxon>unclassified sequences</taxon>
        <taxon>metagenomes</taxon>
        <taxon>ecological metagenomes</taxon>
    </lineage>
</organism>
<accession>A0A0F9BF19</accession>
<comment type="caution">
    <text evidence="2">The sequence shown here is derived from an EMBL/GenBank/DDBJ whole genome shotgun (WGS) entry which is preliminary data.</text>
</comment>
<keyword evidence="1" id="KW-0812">Transmembrane</keyword>
<proteinExistence type="predicted"/>
<feature type="transmembrane region" description="Helical" evidence="1">
    <location>
        <begin position="51"/>
        <end position="74"/>
    </location>
</feature>
<name>A0A0F9BF19_9ZZZZ</name>
<evidence type="ECO:0000256" key="1">
    <source>
        <dbReference type="SAM" id="Phobius"/>
    </source>
</evidence>
<feature type="transmembrane region" description="Helical" evidence="1">
    <location>
        <begin position="81"/>
        <end position="102"/>
    </location>
</feature>
<dbReference type="AlphaFoldDB" id="A0A0F9BF19"/>